<dbReference type="PANTHER" id="PTHR17985">
    <property type="entry name" value="SER/THR-RICH PROTEIN T10 IN DGCR REGION"/>
    <property type="match status" value="1"/>
</dbReference>
<reference evidence="1" key="1">
    <citation type="submission" date="2022-12" db="EMBL/GenBank/DDBJ databases">
        <authorList>
            <person name="Deng Y."/>
            <person name="Zhang Y.-Q."/>
        </authorList>
    </citation>
    <scope>NUCLEOTIDE SEQUENCE</scope>
    <source>
        <strain evidence="1">CPCC 205372</strain>
    </source>
</reference>
<dbReference type="Proteomes" id="UP001142153">
    <property type="component" value="Unassembled WGS sequence"/>
</dbReference>
<evidence type="ECO:0000313" key="2">
    <source>
        <dbReference type="Proteomes" id="UP001142153"/>
    </source>
</evidence>
<accession>A0ABT4PS20</accession>
<comment type="caution">
    <text evidence="1">The sequence shown here is derived from an EMBL/GenBank/DDBJ whole genome shotgun (WGS) entry which is preliminary data.</text>
</comment>
<dbReference type="RefSeq" id="WP_269894048.1">
    <property type="nucleotide sequence ID" value="NZ_JAPZPY010000003.1"/>
</dbReference>
<proteinExistence type="predicted"/>
<dbReference type="Pfam" id="PF05742">
    <property type="entry name" value="TANGO2"/>
    <property type="match status" value="1"/>
</dbReference>
<evidence type="ECO:0000313" key="1">
    <source>
        <dbReference type="EMBL" id="MCZ8379361.1"/>
    </source>
</evidence>
<protein>
    <submittedName>
        <fullName evidence="1">NRDE family protein</fullName>
    </submittedName>
</protein>
<keyword evidence="2" id="KW-1185">Reference proteome</keyword>
<name>A0ABT4PS20_9MYCO</name>
<organism evidence="1 2">
    <name type="scientific">Mycobacterium hippophais</name>
    <dbReference type="NCBI Taxonomy" id="3016340"/>
    <lineage>
        <taxon>Bacteria</taxon>
        <taxon>Bacillati</taxon>
        <taxon>Actinomycetota</taxon>
        <taxon>Actinomycetes</taxon>
        <taxon>Mycobacteriales</taxon>
        <taxon>Mycobacteriaceae</taxon>
        <taxon>Mycobacterium</taxon>
    </lineage>
</organism>
<dbReference type="PANTHER" id="PTHR17985:SF8">
    <property type="entry name" value="TRANSPORT AND GOLGI ORGANIZATION PROTEIN 2 HOMOLOG"/>
    <property type="match status" value="1"/>
</dbReference>
<dbReference type="EMBL" id="JAPZPY010000003">
    <property type="protein sequence ID" value="MCZ8379361.1"/>
    <property type="molecule type" value="Genomic_DNA"/>
</dbReference>
<dbReference type="InterPro" id="IPR008551">
    <property type="entry name" value="TANGO2"/>
</dbReference>
<sequence length="282" mass="30489">MCLVLIGWRAHPDYRLIVAANRDEYHVRRSTALQTWPEAPGLIAGRDLDCGSAGPGIWLGLRRDDPEYRFAAITNVHDGGQARPDAGSRGGIVRDFLCENRDSPQQYAHRVTSAADEALPGYQLLVCDLRDLWWAGNRSTSSPRRLDPGFHAVGNDAEPHAVNDEGAAAEGAASLKARRGLEAFAATVATTTGSIESYFTMLSDRTPVPADGGSAGGLPPTLHRMFSARFVSNSLYGTRCSTVVLIREDGTYTVAERSYGPRGRRVDDVAFEGRMATVGGLR</sequence>
<gene>
    <name evidence="1" type="ORF">O6P37_10835</name>
</gene>